<keyword evidence="8" id="KW-0812">Transmembrane</keyword>
<dbReference type="AlphaFoldDB" id="A0A292YCB7"/>
<dbReference type="InterPro" id="IPR004090">
    <property type="entry name" value="Chemotax_Me-accpt_rcpt"/>
</dbReference>
<dbReference type="Gene3D" id="6.10.340.10">
    <property type="match status" value="1"/>
</dbReference>
<dbReference type="PANTHER" id="PTHR32089:SF112">
    <property type="entry name" value="LYSOZYME-LIKE PROTEIN-RELATED"/>
    <property type="match status" value="1"/>
</dbReference>
<evidence type="ECO:0000256" key="8">
    <source>
        <dbReference type="SAM" id="Phobius"/>
    </source>
</evidence>
<dbReference type="GO" id="GO:0007165">
    <property type="term" value="P:signal transduction"/>
    <property type="evidence" value="ECO:0007669"/>
    <property type="project" value="UniProtKB-KW"/>
</dbReference>
<dbReference type="GO" id="GO:0005886">
    <property type="term" value="C:plasma membrane"/>
    <property type="evidence" value="ECO:0007669"/>
    <property type="project" value="UniProtKB-SubCell"/>
</dbReference>
<dbReference type="SMART" id="SM00304">
    <property type="entry name" value="HAMP"/>
    <property type="match status" value="1"/>
</dbReference>
<keyword evidence="7" id="KW-0175">Coiled coil</keyword>
<sequence>MFKKFGLQTKLFAILGIPLLVFIVATAFSIQKLNTVTEELQESLYAETYKSSKSVLNADRDMYQALVALHTLLFTESTNQNYQELLKSYKNNIKQTRERVETAKAIFEKDRIRFAELKHPETKSNVFENFDLFYINFNDWENASNSLIDAMANVPVEERAALIYEIISLNDKFDVARDSLNQIEEIAEVYAENKMSEIKNSNQTSQTFTIGTVVIALVLILLIGGWLIRNITSSVNRVMEAANRVADGDLRIERLEMKSNDEIGQLAVAVNTMVGNLRNLINNVRNTAAHVAVSSEELTASAAESSKAAEQIATATQQVAAGAEEQLKSVNEAAAAVNQLSDSINQIAANSEAVSALAEDASHTSKEGVNAVNEVLNQMNEINVTVQETASIIKTLGNRSKEIGDIVSLITDIANQTNLLALNAAIEAARAGEMGRGFAVVADEVRKLAEQSAKSAQQISGLIGEIQKETDQAVVSMQQGTEKVSIGLQKSKHVSEAFYSIEQAVSNVTNKVQEVSAAVQQAAAGSQQIIGSVETVRKTAEEGASASEQTSGASQEQLAAMEEVAASAQSLSRLAEDMQKALAKFNV</sequence>
<dbReference type="CDD" id="cd06225">
    <property type="entry name" value="HAMP"/>
    <property type="match status" value="1"/>
</dbReference>
<dbReference type="PROSITE" id="PS50111">
    <property type="entry name" value="CHEMOTAXIS_TRANSDUC_2"/>
    <property type="match status" value="1"/>
</dbReference>
<dbReference type="PROSITE" id="PS50885">
    <property type="entry name" value="HAMP"/>
    <property type="match status" value="1"/>
</dbReference>
<dbReference type="Pfam" id="PF00015">
    <property type="entry name" value="MCPsignal"/>
    <property type="match status" value="1"/>
</dbReference>
<feature type="transmembrane region" description="Helical" evidence="8">
    <location>
        <begin position="208"/>
        <end position="228"/>
    </location>
</feature>
<evidence type="ECO:0000256" key="2">
    <source>
        <dbReference type="ARBA" id="ARBA00022475"/>
    </source>
</evidence>
<dbReference type="SUPFAM" id="SSF58104">
    <property type="entry name" value="Methyl-accepting chemotaxis protein (MCP) signaling domain"/>
    <property type="match status" value="1"/>
</dbReference>
<feature type="domain" description="HAMP" evidence="10">
    <location>
        <begin position="229"/>
        <end position="282"/>
    </location>
</feature>
<dbReference type="RefSeq" id="WP_096180652.1">
    <property type="nucleotide sequence ID" value="NZ_BDUF01000011.1"/>
</dbReference>
<accession>A0A292YCB7</accession>
<evidence type="ECO:0000256" key="5">
    <source>
        <dbReference type="ARBA" id="ARBA00029447"/>
    </source>
</evidence>
<feature type="coiled-coil region" evidence="7">
    <location>
        <begin position="79"/>
        <end position="106"/>
    </location>
</feature>
<evidence type="ECO:0000313" key="12">
    <source>
        <dbReference type="Proteomes" id="UP000217785"/>
    </source>
</evidence>
<dbReference type="GO" id="GO:0004888">
    <property type="term" value="F:transmembrane signaling receptor activity"/>
    <property type="evidence" value="ECO:0007669"/>
    <property type="project" value="InterPro"/>
</dbReference>
<organism evidence="11 12">
    <name type="scientific">Effusibacillus lacus</name>
    <dbReference type="NCBI Taxonomy" id="1348429"/>
    <lineage>
        <taxon>Bacteria</taxon>
        <taxon>Bacillati</taxon>
        <taxon>Bacillota</taxon>
        <taxon>Bacilli</taxon>
        <taxon>Bacillales</taxon>
        <taxon>Alicyclobacillaceae</taxon>
        <taxon>Effusibacillus</taxon>
    </lineage>
</organism>
<dbReference type="InterPro" id="IPR003660">
    <property type="entry name" value="HAMP_dom"/>
</dbReference>
<protein>
    <submittedName>
        <fullName evidence="11">Chemotaxis protein</fullName>
    </submittedName>
</protein>
<comment type="caution">
    <text evidence="11">The sequence shown here is derived from an EMBL/GenBank/DDBJ whole genome shotgun (WGS) entry which is preliminary data.</text>
</comment>
<keyword evidence="3 8" id="KW-0472">Membrane</keyword>
<dbReference type="SMART" id="SM00283">
    <property type="entry name" value="MA"/>
    <property type="match status" value="1"/>
</dbReference>
<evidence type="ECO:0000259" key="10">
    <source>
        <dbReference type="PROSITE" id="PS50885"/>
    </source>
</evidence>
<keyword evidence="12" id="KW-1185">Reference proteome</keyword>
<keyword evidence="4 6" id="KW-0807">Transducer</keyword>
<dbReference type="PANTHER" id="PTHR32089">
    <property type="entry name" value="METHYL-ACCEPTING CHEMOTAXIS PROTEIN MCPB"/>
    <property type="match status" value="1"/>
</dbReference>
<comment type="subcellular location">
    <subcellularLocation>
        <location evidence="1">Cell membrane</location>
    </subcellularLocation>
</comment>
<dbReference type="Gene3D" id="1.10.287.950">
    <property type="entry name" value="Methyl-accepting chemotaxis protein"/>
    <property type="match status" value="1"/>
</dbReference>
<gene>
    <name evidence="11" type="ORF">EFBL_0566</name>
</gene>
<keyword evidence="8" id="KW-1133">Transmembrane helix</keyword>
<dbReference type="InterPro" id="IPR004089">
    <property type="entry name" value="MCPsignal_dom"/>
</dbReference>
<proteinExistence type="inferred from homology"/>
<feature type="domain" description="Methyl-accepting transducer" evidence="9">
    <location>
        <begin position="301"/>
        <end position="537"/>
    </location>
</feature>
<reference evidence="12" key="1">
    <citation type="submission" date="2017-07" db="EMBL/GenBank/DDBJ databases">
        <title>Draft genome sequence of Effusibacillus lacus strain skLN1.</title>
        <authorList>
            <person name="Watanabe M."/>
            <person name="Kojima H."/>
            <person name="Fukui M."/>
        </authorList>
    </citation>
    <scope>NUCLEOTIDE SEQUENCE [LARGE SCALE GENOMIC DNA]</scope>
    <source>
        <strain evidence="12">skLN1</strain>
    </source>
</reference>
<keyword evidence="2" id="KW-1003">Cell membrane</keyword>
<evidence type="ECO:0000256" key="4">
    <source>
        <dbReference type="ARBA" id="ARBA00023224"/>
    </source>
</evidence>
<dbReference type="Proteomes" id="UP000217785">
    <property type="component" value="Unassembled WGS sequence"/>
</dbReference>
<dbReference type="PRINTS" id="PR00260">
    <property type="entry name" value="CHEMTRNSDUCR"/>
</dbReference>
<dbReference type="EMBL" id="BDUF01000011">
    <property type="protein sequence ID" value="GAX88952.1"/>
    <property type="molecule type" value="Genomic_DNA"/>
</dbReference>
<dbReference type="CDD" id="cd11386">
    <property type="entry name" value="MCP_signal"/>
    <property type="match status" value="1"/>
</dbReference>
<evidence type="ECO:0000313" key="11">
    <source>
        <dbReference type="EMBL" id="GAX88952.1"/>
    </source>
</evidence>
<dbReference type="GO" id="GO:0006935">
    <property type="term" value="P:chemotaxis"/>
    <property type="evidence" value="ECO:0007669"/>
    <property type="project" value="InterPro"/>
</dbReference>
<evidence type="ECO:0000259" key="9">
    <source>
        <dbReference type="PROSITE" id="PS50111"/>
    </source>
</evidence>
<evidence type="ECO:0000256" key="3">
    <source>
        <dbReference type="ARBA" id="ARBA00023136"/>
    </source>
</evidence>
<name>A0A292YCB7_9BACL</name>
<dbReference type="Pfam" id="PF00672">
    <property type="entry name" value="HAMP"/>
    <property type="match status" value="1"/>
</dbReference>
<evidence type="ECO:0000256" key="1">
    <source>
        <dbReference type="ARBA" id="ARBA00004236"/>
    </source>
</evidence>
<dbReference type="OrthoDB" id="2493490at2"/>
<evidence type="ECO:0000256" key="7">
    <source>
        <dbReference type="SAM" id="Coils"/>
    </source>
</evidence>
<evidence type="ECO:0000256" key="6">
    <source>
        <dbReference type="PROSITE-ProRule" id="PRU00284"/>
    </source>
</evidence>
<comment type="similarity">
    <text evidence="5">Belongs to the methyl-accepting chemotaxis (MCP) protein family.</text>
</comment>